<protein>
    <submittedName>
        <fullName evidence="1">Uncharacterized protein</fullName>
    </submittedName>
</protein>
<gene>
    <name evidence="1" type="ORF">L6452_38994</name>
</gene>
<evidence type="ECO:0000313" key="1">
    <source>
        <dbReference type="EMBL" id="KAI3672894.1"/>
    </source>
</evidence>
<keyword evidence="2" id="KW-1185">Reference proteome</keyword>
<name>A0ACB8XRM6_ARCLA</name>
<proteinExistence type="predicted"/>
<accession>A0ACB8XRM6</accession>
<dbReference type="Proteomes" id="UP001055879">
    <property type="component" value="Linkage Group LG15"/>
</dbReference>
<evidence type="ECO:0000313" key="2">
    <source>
        <dbReference type="Proteomes" id="UP001055879"/>
    </source>
</evidence>
<reference evidence="1 2" key="2">
    <citation type="journal article" date="2022" name="Mol. Ecol. Resour.">
        <title>The genomes of chicory, endive, great burdock and yacon provide insights into Asteraceae paleo-polyploidization history and plant inulin production.</title>
        <authorList>
            <person name="Fan W."/>
            <person name="Wang S."/>
            <person name="Wang H."/>
            <person name="Wang A."/>
            <person name="Jiang F."/>
            <person name="Liu H."/>
            <person name="Zhao H."/>
            <person name="Xu D."/>
            <person name="Zhang Y."/>
        </authorList>
    </citation>
    <scope>NUCLEOTIDE SEQUENCE [LARGE SCALE GENOMIC DNA]</scope>
    <source>
        <strain evidence="2">cv. Niubang</strain>
    </source>
</reference>
<sequence>MLSFCVQIATCLGFLVEISQSEHFFCITNFKSEIGAQTVAQKLKSGTTNPIERREHIRGEGEGVSLKSCRLGGLCWWSLLREKRK</sequence>
<comment type="caution">
    <text evidence="1">The sequence shown here is derived from an EMBL/GenBank/DDBJ whole genome shotgun (WGS) entry which is preliminary data.</text>
</comment>
<reference evidence="2" key="1">
    <citation type="journal article" date="2022" name="Mol. Ecol. Resour.">
        <title>The genomes of chicory, endive, great burdock and yacon provide insights into Asteraceae palaeo-polyploidization history and plant inulin production.</title>
        <authorList>
            <person name="Fan W."/>
            <person name="Wang S."/>
            <person name="Wang H."/>
            <person name="Wang A."/>
            <person name="Jiang F."/>
            <person name="Liu H."/>
            <person name="Zhao H."/>
            <person name="Xu D."/>
            <person name="Zhang Y."/>
        </authorList>
    </citation>
    <scope>NUCLEOTIDE SEQUENCE [LARGE SCALE GENOMIC DNA]</scope>
    <source>
        <strain evidence="2">cv. Niubang</strain>
    </source>
</reference>
<organism evidence="1 2">
    <name type="scientific">Arctium lappa</name>
    <name type="common">Greater burdock</name>
    <name type="synonym">Lappa major</name>
    <dbReference type="NCBI Taxonomy" id="4217"/>
    <lineage>
        <taxon>Eukaryota</taxon>
        <taxon>Viridiplantae</taxon>
        <taxon>Streptophyta</taxon>
        <taxon>Embryophyta</taxon>
        <taxon>Tracheophyta</taxon>
        <taxon>Spermatophyta</taxon>
        <taxon>Magnoliopsida</taxon>
        <taxon>eudicotyledons</taxon>
        <taxon>Gunneridae</taxon>
        <taxon>Pentapetalae</taxon>
        <taxon>asterids</taxon>
        <taxon>campanulids</taxon>
        <taxon>Asterales</taxon>
        <taxon>Asteraceae</taxon>
        <taxon>Carduoideae</taxon>
        <taxon>Cardueae</taxon>
        <taxon>Arctiinae</taxon>
        <taxon>Arctium</taxon>
    </lineage>
</organism>
<dbReference type="EMBL" id="CM042061">
    <property type="protein sequence ID" value="KAI3672894.1"/>
    <property type="molecule type" value="Genomic_DNA"/>
</dbReference>